<evidence type="ECO:0000313" key="1">
    <source>
        <dbReference type="EMBL" id="BAC71329.1"/>
    </source>
</evidence>
<reference evidence="1 2" key="1">
    <citation type="journal article" date="2001" name="Proc. Natl. Acad. Sci. U.S.A.">
        <title>Genome sequence of an industrial microorganism Streptomyces avermitilis: deducing the ability of producing secondary metabolites.</title>
        <authorList>
            <person name="Omura S."/>
            <person name="Ikeda H."/>
            <person name="Ishikawa J."/>
            <person name="Hanamoto A."/>
            <person name="Takahashi C."/>
            <person name="Shinose M."/>
            <person name="Takahashi Y."/>
            <person name="Horikawa H."/>
            <person name="Nakazawa H."/>
            <person name="Osonoe T."/>
            <person name="Kikuchi H."/>
            <person name="Shiba T."/>
            <person name="Sakaki Y."/>
            <person name="Hattori M."/>
        </authorList>
    </citation>
    <scope>NUCLEOTIDE SEQUENCE [LARGE SCALE GENOMIC DNA]</scope>
    <source>
        <strain evidence="2">ATCC 31267 / DSM 46492 / JCM 5070 / NBRC 14893 / NCIMB 12804 / NRRL 8165 / MA-4680</strain>
    </source>
</reference>
<dbReference type="HOGENOM" id="CLU_075818_0_0_11"/>
<gene>
    <name evidence="1" type="ORF">SAVERM_3616</name>
</gene>
<dbReference type="PANTHER" id="PTHR34613">
    <property type="entry name" value="SLL0800 PROTEIN"/>
    <property type="match status" value="1"/>
</dbReference>
<dbReference type="EMBL" id="BA000030">
    <property type="protein sequence ID" value="BAC71329.1"/>
    <property type="molecule type" value="Genomic_DNA"/>
</dbReference>
<reference evidence="1 2" key="3">
    <citation type="journal article" date="2014" name="J. Ind. Microbiol. Biotechnol.">
        <title>Genome mining of the Streptomyces avermitilis genome and development of genome-minimized hosts for heterologous expression of biosynthetic gene clusters.</title>
        <authorList>
            <person name="Ikeda H."/>
            <person name="Shin-ya K."/>
            <person name="Omura S."/>
        </authorList>
    </citation>
    <scope>NUCLEOTIDE SEQUENCE [LARGE SCALE GENOMIC DNA]</scope>
    <source>
        <strain evidence="2">ATCC 31267 / DSM 46492 / JCM 5070 / NBRC 14893 / NCIMB 12804 / NRRL 8165 / MA-4680</strain>
    </source>
</reference>
<dbReference type="PANTHER" id="PTHR34613:SF1">
    <property type="entry name" value="SLL6017 PROTEIN"/>
    <property type="match status" value="1"/>
</dbReference>
<accession>Q82H93</accession>
<protein>
    <submittedName>
        <fullName evidence="1">Uncharacterized protein</fullName>
    </submittedName>
</protein>
<dbReference type="Proteomes" id="UP000000428">
    <property type="component" value="Chromosome"/>
</dbReference>
<organism evidence="1 2">
    <name type="scientific">Streptomyces avermitilis (strain ATCC 31267 / DSM 46492 / JCM 5070 / NBRC 14893 / NCIMB 12804 / NRRL 8165 / MA-4680)</name>
    <dbReference type="NCBI Taxonomy" id="227882"/>
    <lineage>
        <taxon>Bacteria</taxon>
        <taxon>Bacillati</taxon>
        <taxon>Actinomycetota</taxon>
        <taxon>Actinomycetes</taxon>
        <taxon>Kitasatosporales</taxon>
        <taxon>Streptomycetaceae</taxon>
        <taxon>Streptomyces</taxon>
    </lineage>
</organism>
<dbReference type="AlphaFoldDB" id="Q82H93"/>
<dbReference type="KEGG" id="sma:SAVERM_3616"/>
<sequence length="269" mass="29500">MEVVVAVQLKLNRTLLQLRQLAHLLRIPGLLQTVEGDFLLAVEAQGKKDLDKPHSWAYYLAHLYAKYKLPPVLLVVCQDRNTAAWAALPVDIGPPEWPALTVRPLVLGPDNVPMVSAPAEAARDIPLAVLSAMLHGRDRGIDAILKALAAALKGLEVLDPETATIFVELTSQGLDKTWAAKIWRDLVAVDTSFFTSSLSQEIRAEGEAKGRAADILRILDRRGIPVADTDRERITSCDDLDALTLWFDRAITAASIAEVFAEDLSDQEQ</sequence>
<keyword evidence="2" id="KW-1185">Reference proteome</keyword>
<dbReference type="eggNOG" id="COG5464">
    <property type="taxonomic scope" value="Bacteria"/>
</dbReference>
<reference evidence="1 2" key="2">
    <citation type="journal article" date="2003" name="Nat. Biotechnol.">
        <title>Complete genome sequence and comparative analysis of the industrial microorganism Streptomyces avermitilis.</title>
        <authorList>
            <person name="Ikeda H."/>
            <person name="Ishikawa J."/>
            <person name="Hanamoto A."/>
            <person name="Shinose M."/>
            <person name="Kikuchi H."/>
            <person name="Shiba T."/>
            <person name="Sakaki Y."/>
            <person name="Hattori M."/>
            <person name="Omura S."/>
        </authorList>
    </citation>
    <scope>NUCLEOTIDE SEQUENCE [LARGE SCALE GENOMIC DNA]</scope>
    <source>
        <strain evidence="2">ATCC 31267 / DSM 46492 / JCM 5070 / NBRC 14893 / NCIMB 12804 / NRRL 8165 / MA-4680</strain>
    </source>
</reference>
<name>Q82H93_STRAW</name>
<evidence type="ECO:0000313" key="2">
    <source>
        <dbReference type="Proteomes" id="UP000000428"/>
    </source>
</evidence>
<proteinExistence type="predicted"/>